<accession>A0A0D0DVB2</accession>
<name>A0A0D0DVB2_9AGAM</name>
<evidence type="ECO:0000256" key="1">
    <source>
        <dbReference type="SAM" id="MobiDB-lite"/>
    </source>
</evidence>
<dbReference type="AlphaFoldDB" id="A0A0D0DVB2"/>
<feature type="compositionally biased region" description="Polar residues" evidence="1">
    <location>
        <begin position="554"/>
        <end position="572"/>
    </location>
</feature>
<keyword evidence="3" id="KW-1185">Reference proteome</keyword>
<proteinExistence type="predicted"/>
<dbReference type="HOGENOM" id="CLU_014572_0_0_1"/>
<reference evidence="2 3" key="1">
    <citation type="submission" date="2014-04" db="EMBL/GenBank/DDBJ databases">
        <authorList>
            <consortium name="DOE Joint Genome Institute"/>
            <person name="Kuo A."/>
            <person name="Kohler A."/>
            <person name="Jargeat P."/>
            <person name="Nagy L.G."/>
            <person name="Floudas D."/>
            <person name="Copeland A."/>
            <person name="Barry K.W."/>
            <person name="Cichocki N."/>
            <person name="Veneault-Fourrey C."/>
            <person name="LaButti K."/>
            <person name="Lindquist E.A."/>
            <person name="Lipzen A."/>
            <person name="Lundell T."/>
            <person name="Morin E."/>
            <person name="Murat C."/>
            <person name="Sun H."/>
            <person name="Tunlid A."/>
            <person name="Henrissat B."/>
            <person name="Grigoriev I.V."/>
            <person name="Hibbett D.S."/>
            <person name="Martin F."/>
            <person name="Nordberg H.P."/>
            <person name="Cantor M.N."/>
            <person name="Hua S.X."/>
        </authorList>
    </citation>
    <scope>NUCLEOTIDE SEQUENCE [LARGE SCALE GENOMIC DNA]</scope>
    <source>
        <strain evidence="2 3">Ve08.2h10</strain>
    </source>
</reference>
<reference evidence="3" key="2">
    <citation type="submission" date="2015-01" db="EMBL/GenBank/DDBJ databases">
        <title>Evolutionary Origins and Diversification of the Mycorrhizal Mutualists.</title>
        <authorList>
            <consortium name="DOE Joint Genome Institute"/>
            <consortium name="Mycorrhizal Genomics Consortium"/>
            <person name="Kohler A."/>
            <person name="Kuo A."/>
            <person name="Nagy L.G."/>
            <person name="Floudas D."/>
            <person name="Copeland A."/>
            <person name="Barry K.W."/>
            <person name="Cichocki N."/>
            <person name="Veneault-Fourrey C."/>
            <person name="LaButti K."/>
            <person name="Lindquist E.A."/>
            <person name="Lipzen A."/>
            <person name="Lundell T."/>
            <person name="Morin E."/>
            <person name="Murat C."/>
            <person name="Riley R."/>
            <person name="Ohm R."/>
            <person name="Sun H."/>
            <person name="Tunlid A."/>
            <person name="Henrissat B."/>
            <person name="Grigoriev I.V."/>
            <person name="Hibbett D.S."/>
            <person name="Martin F."/>
        </authorList>
    </citation>
    <scope>NUCLEOTIDE SEQUENCE [LARGE SCALE GENOMIC DNA]</scope>
    <source>
        <strain evidence="3">Ve08.2h10</strain>
    </source>
</reference>
<evidence type="ECO:0000313" key="2">
    <source>
        <dbReference type="EMBL" id="KIK98653.1"/>
    </source>
</evidence>
<dbReference type="STRING" id="930991.A0A0D0DVB2"/>
<dbReference type="EMBL" id="KN824885">
    <property type="protein sequence ID" value="KIK98653.1"/>
    <property type="molecule type" value="Genomic_DNA"/>
</dbReference>
<gene>
    <name evidence="2" type="ORF">PAXRUDRAFT_823625</name>
</gene>
<dbReference type="Proteomes" id="UP000054538">
    <property type="component" value="Unassembled WGS sequence"/>
</dbReference>
<evidence type="ECO:0000313" key="3">
    <source>
        <dbReference type="Proteomes" id="UP000054538"/>
    </source>
</evidence>
<dbReference type="OrthoDB" id="544685at2759"/>
<organism evidence="2 3">
    <name type="scientific">Paxillus rubicundulus Ve08.2h10</name>
    <dbReference type="NCBI Taxonomy" id="930991"/>
    <lineage>
        <taxon>Eukaryota</taxon>
        <taxon>Fungi</taxon>
        <taxon>Dikarya</taxon>
        <taxon>Basidiomycota</taxon>
        <taxon>Agaricomycotina</taxon>
        <taxon>Agaricomycetes</taxon>
        <taxon>Agaricomycetidae</taxon>
        <taxon>Boletales</taxon>
        <taxon>Paxilineae</taxon>
        <taxon>Paxillaceae</taxon>
        <taxon>Paxillus</taxon>
    </lineage>
</organism>
<feature type="region of interest" description="Disordered" evidence="1">
    <location>
        <begin position="549"/>
        <end position="577"/>
    </location>
</feature>
<dbReference type="InParanoid" id="A0A0D0DVB2"/>
<sequence length="763" mass="80999">MSRPSLFAAVHDAVTPPTSDECAHPFSNSYSRTVMRLKNILNTTAQLSQGLAQLSTLPSSDQTSKLVSLMKQHTAISASIEHSRAATLTRSSADRRAVFPDTAPPSPTRLEEWGRAQGMETFIDSSGVSSTTTVVLAGKVLVLDVDIDGGVVVKTSFAVGNNIAIGTPVIPELDAFLARDIARWVEAARRASLAAVYYPQAEDPSIEAAHHALAVQDHLRYLMMLDSLAVAEGEHGIRWFMEPDSIAQHFINAQRSTGDWDRPKSQPLDKMLTQHALPLPYLNTPSLSLLVWLSPLTYLRLLRSSPEGEKPRTYTGPTDVSNAHITSVLSKDSDGATIASLKLVPSSEVFGVSSLPDFPNDHIFPDLPSHTWVLEFNRPSRSRTYSAKDGVVISQSRMRAIQDAIGADIDTDALMNISAQPGPSAGTGLGNMGSFGSVGLVSGMSMGQLGFNGFMMGPPHSQSIGHNGGGSWVDLLINEGLPVEYYKATQKSPSGAHPPLNLRLAAPQEPGFVLQKVPVKSANQVSCVLEIVREQCWLNELLGMLQWQPDGISPPSQGQTASSVQPTTTSGQEGEGSVSVELLTSVLAGTVTPQSIPVSVYLPSTILPPLAQTNLSASHFGLEGLGVGPPPVSGGSSAGSLFGSTDIDMEMEMEIPGLSMSMNPGINISMAGMGIELTSSPVSSRPPPMIVLSSPARAPAAGLVELRVSFGEGNVRSGNTSPDCGVKVESMPRVDTHGMDEVVRRGGIWGLPGRVWATQGYKQ</sequence>
<protein>
    <submittedName>
        <fullName evidence="2">Uncharacterized protein</fullName>
    </submittedName>
</protein>